<evidence type="ECO:0000256" key="7">
    <source>
        <dbReference type="ARBA" id="ARBA00023004"/>
    </source>
</evidence>
<dbReference type="PANTHER" id="PTHR30573:SF0">
    <property type="entry name" value="QUINOLINATE SYNTHASE, CHLOROPLASTIC"/>
    <property type="match status" value="1"/>
</dbReference>
<dbReference type="SUPFAM" id="SSF142754">
    <property type="entry name" value="NadA-like"/>
    <property type="match status" value="1"/>
</dbReference>
<dbReference type="GO" id="GO:0046872">
    <property type="term" value="F:metal ion binding"/>
    <property type="evidence" value="ECO:0007669"/>
    <property type="project" value="UniProtKB-KW"/>
</dbReference>
<sequence>MLPKAAWESEQEEPRVKQDVQERIRYLKKERNALILAHNYQVDEVQDSADFVGDSFGLSRQAAAADKDVIVFCGVNFMAETAAILAPEKTVLLPEIMAGCPLADMITAEDLREAKIQYPEAAVVCYVNSTAEVKAESDICCTSSNAVKVVNSLPQEEVLFVPDGNLAHWVSLNSRKKIIPWKGFCPTHHKITLDDIDRVREARPGAPVAVHPECHPDLVAKADFVGSTGAILDYARKSAAPEMIIGTEMGILHRLELDNPGKKFYLLSSRLVCPNMKYTTLEKVLNSLEKMETVIRVPEEIRNKAKVALERMLAIG</sequence>
<feature type="binding site" evidence="9">
    <location>
        <position position="185"/>
    </location>
    <ligand>
        <name>[4Fe-4S] cluster</name>
        <dbReference type="ChEBI" id="CHEBI:49883"/>
    </ligand>
</feature>
<evidence type="ECO:0000256" key="9">
    <source>
        <dbReference type="HAMAP-Rule" id="MF_00568"/>
    </source>
</evidence>
<feature type="binding site" evidence="9">
    <location>
        <position position="143"/>
    </location>
    <ligand>
        <name>iminosuccinate</name>
        <dbReference type="ChEBI" id="CHEBI:77875"/>
    </ligand>
</feature>
<keyword evidence="7 9" id="KW-0408">Iron</keyword>
<evidence type="ECO:0000256" key="1">
    <source>
        <dbReference type="ARBA" id="ARBA00005065"/>
    </source>
</evidence>
<dbReference type="InterPro" id="IPR036094">
    <property type="entry name" value="NadA_sf"/>
</dbReference>
<keyword evidence="6 9" id="KW-0479">Metal-binding</keyword>
<dbReference type="KEGG" id="fwa:DCMF_21660"/>
<dbReference type="PANTHER" id="PTHR30573">
    <property type="entry name" value="QUINOLINATE SYNTHETASE A"/>
    <property type="match status" value="1"/>
</dbReference>
<dbReference type="NCBIfam" id="NF006878">
    <property type="entry name" value="PRK09375.1-2"/>
    <property type="match status" value="1"/>
</dbReference>
<dbReference type="GO" id="GO:0005737">
    <property type="term" value="C:cytoplasm"/>
    <property type="evidence" value="ECO:0007669"/>
    <property type="project" value="UniProtKB-SubCell"/>
</dbReference>
<dbReference type="EMBL" id="CP017634">
    <property type="protein sequence ID" value="ATW27020.1"/>
    <property type="molecule type" value="Genomic_DNA"/>
</dbReference>
<keyword evidence="9" id="KW-0963">Cytoplasm</keyword>
<feature type="binding site" evidence="9">
    <location>
        <position position="38"/>
    </location>
    <ligand>
        <name>iminosuccinate</name>
        <dbReference type="ChEBI" id="CHEBI:77875"/>
    </ligand>
</feature>
<comment type="catalytic activity">
    <reaction evidence="9">
        <text>iminosuccinate + dihydroxyacetone phosphate = quinolinate + phosphate + 2 H2O + H(+)</text>
        <dbReference type="Rhea" id="RHEA:25888"/>
        <dbReference type="ChEBI" id="CHEBI:15377"/>
        <dbReference type="ChEBI" id="CHEBI:15378"/>
        <dbReference type="ChEBI" id="CHEBI:29959"/>
        <dbReference type="ChEBI" id="CHEBI:43474"/>
        <dbReference type="ChEBI" id="CHEBI:57642"/>
        <dbReference type="ChEBI" id="CHEBI:77875"/>
        <dbReference type="EC" id="2.5.1.72"/>
    </reaction>
</comment>
<dbReference type="Pfam" id="PF02445">
    <property type="entry name" value="NadA"/>
    <property type="match status" value="1"/>
</dbReference>
<evidence type="ECO:0000256" key="6">
    <source>
        <dbReference type="ARBA" id="ARBA00022723"/>
    </source>
</evidence>
<comment type="subcellular location">
    <subcellularLocation>
        <location evidence="9">Cytoplasm</location>
    </subcellularLocation>
</comment>
<evidence type="ECO:0000256" key="5">
    <source>
        <dbReference type="ARBA" id="ARBA00022679"/>
    </source>
</evidence>
<dbReference type="HAMAP" id="MF_00568">
    <property type="entry name" value="NadA_type2"/>
    <property type="match status" value="1"/>
</dbReference>
<comment type="pathway">
    <text evidence="1 9">Cofactor biosynthesis; NAD(+) biosynthesis; quinolinate from iminoaspartate: step 1/1.</text>
</comment>
<dbReference type="OrthoDB" id="9801204at2"/>
<organism evidence="10 11">
    <name type="scientific">Formimonas warabiya</name>
    <dbReference type="NCBI Taxonomy" id="1761012"/>
    <lineage>
        <taxon>Bacteria</taxon>
        <taxon>Bacillati</taxon>
        <taxon>Bacillota</taxon>
        <taxon>Clostridia</taxon>
        <taxon>Eubacteriales</taxon>
        <taxon>Peptococcaceae</taxon>
        <taxon>Candidatus Formimonas</taxon>
    </lineage>
</organism>
<dbReference type="InterPro" id="IPR003473">
    <property type="entry name" value="NadA"/>
</dbReference>
<reference evidence="10 11" key="1">
    <citation type="submission" date="2016-10" db="EMBL/GenBank/DDBJ databases">
        <title>Complete Genome Sequence of Peptococcaceae strain DCMF.</title>
        <authorList>
            <person name="Edwards R.J."/>
            <person name="Holland S.I."/>
            <person name="Deshpande N.P."/>
            <person name="Wong Y.K."/>
            <person name="Ertan H."/>
            <person name="Manefield M."/>
            <person name="Russell T.L."/>
            <person name="Lee M.J."/>
        </authorList>
    </citation>
    <scope>NUCLEOTIDE SEQUENCE [LARGE SCALE GENOMIC DNA]</scope>
    <source>
        <strain evidence="10 11">DCMF</strain>
    </source>
</reference>
<feature type="binding site" evidence="9">
    <location>
        <position position="55"/>
    </location>
    <ligand>
        <name>iminosuccinate</name>
        <dbReference type="ChEBI" id="CHEBI:77875"/>
    </ligand>
</feature>
<dbReference type="NCBIfam" id="NF006879">
    <property type="entry name" value="PRK09375.1-4"/>
    <property type="match status" value="1"/>
</dbReference>
<dbReference type="GO" id="GO:0008987">
    <property type="term" value="F:quinolinate synthetase A activity"/>
    <property type="evidence" value="ECO:0007669"/>
    <property type="project" value="UniProtKB-UniRule"/>
</dbReference>
<feature type="binding site" evidence="9">
    <location>
        <position position="228"/>
    </location>
    <ligand>
        <name>iminosuccinate</name>
        <dbReference type="ChEBI" id="CHEBI:77875"/>
    </ligand>
</feature>
<feature type="binding site" evidence="9">
    <location>
        <begin position="126"/>
        <end position="128"/>
    </location>
    <ligand>
        <name>iminosuccinate</name>
        <dbReference type="ChEBI" id="CHEBI:77875"/>
    </ligand>
</feature>
<accession>A0A3G1KX76</accession>
<dbReference type="InterPro" id="IPR023066">
    <property type="entry name" value="Quinolinate_synth_type2"/>
</dbReference>
<evidence type="ECO:0000256" key="3">
    <source>
        <dbReference type="ARBA" id="ARBA00022485"/>
    </source>
</evidence>
<comment type="function">
    <text evidence="9">Catalyzes the condensation of iminoaspartate with dihydroxyacetone phosphate to form quinolinate.</text>
</comment>
<evidence type="ECO:0000313" key="11">
    <source>
        <dbReference type="Proteomes" id="UP000323521"/>
    </source>
</evidence>
<dbReference type="GO" id="GO:0034628">
    <property type="term" value="P:'de novo' NAD+ biosynthetic process from L-aspartate"/>
    <property type="evidence" value="ECO:0007669"/>
    <property type="project" value="TreeGrafter"/>
</dbReference>
<keyword evidence="4 9" id="KW-0662">Pyridine nucleotide biosynthesis</keyword>
<feature type="binding site" evidence="9">
    <location>
        <position position="273"/>
    </location>
    <ligand>
        <name>[4Fe-4S] cluster</name>
        <dbReference type="ChEBI" id="CHEBI:49883"/>
    </ligand>
</feature>
<dbReference type="NCBIfam" id="TIGR00550">
    <property type="entry name" value="nadA"/>
    <property type="match status" value="1"/>
</dbReference>
<name>A0A3G1KX76_FORW1</name>
<proteinExistence type="inferred from homology"/>
<keyword evidence="3 9" id="KW-0004">4Fe-4S</keyword>
<dbReference type="EC" id="2.5.1.72" evidence="2 9"/>
<evidence type="ECO:0000313" key="10">
    <source>
        <dbReference type="EMBL" id="ATW27020.1"/>
    </source>
</evidence>
<keyword evidence="8 9" id="KW-0411">Iron-sulfur</keyword>
<dbReference type="Proteomes" id="UP000323521">
    <property type="component" value="Chromosome"/>
</dbReference>
<keyword evidence="5 9" id="KW-0808">Transferase</keyword>
<evidence type="ECO:0000256" key="8">
    <source>
        <dbReference type="ARBA" id="ARBA00023014"/>
    </source>
</evidence>
<comment type="similarity">
    <text evidence="9">Belongs to the quinolinate synthase family. Type 2 subfamily.</text>
</comment>
<dbReference type="RefSeq" id="WP_148136354.1">
    <property type="nucleotide sequence ID" value="NZ_CP017634.1"/>
</dbReference>
<keyword evidence="11" id="KW-1185">Reference proteome</keyword>
<comment type="cofactor">
    <cofactor evidence="9">
        <name>[4Fe-4S] cluster</name>
        <dbReference type="ChEBI" id="CHEBI:49883"/>
    </cofactor>
    <text evidence="9">Binds 1 [4Fe-4S] cluster per subunit.</text>
</comment>
<feature type="binding site" evidence="9">
    <location>
        <begin position="211"/>
        <end position="213"/>
    </location>
    <ligand>
        <name>iminosuccinate</name>
        <dbReference type="ChEBI" id="CHEBI:77875"/>
    </ligand>
</feature>
<dbReference type="AlphaFoldDB" id="A0A3G1KX76"/>
<feature type="binding site" evidence="9">
    <location>
        <position position="100"/>
    </location>
    <ligand>
        <name>[4Fe-4S] cluster</name>
        <dbReference type="ChEBI" id="CHEBI:49883"/>
    </ligand>
</feature>
<gene>
    <name evidence="9" type="primary">nadA</name>
    <name evidence="10" type="ORF">DCMF_21660</name>
</gene>
<dbReference type="GO" id="GO:0051539">
    <property type="term" value="F:4 iron, 4 sulfur cluster binding"/>
    <property type="evidence" value="ECO:0007669"/>
    <property type="project" value="UniProtKB-KW"/>
</dbReference>
<dbReference type="UniPathway" id="UPA00253">
    <property type="reaction ID" value="UER00327"/>
</dbReference>
<dbReference type="Gene3D" id="3.40.50.10800">
    <property type="entry name" value="NadA-like"/>
    <property type="match status" value="3"/>
</dbReference>
<evidence type="ECO:0000256" key="4">
    <source>
        <dbReference type="ARBA" id="ARBA00022642"/>
    </source>
</evidence>
<protein>
    <recommendedName>
        <fullName evidence="2 9">Quinolinate synthase</fullName>
        <ecNumber evidence="2 9">2.5.1.72</ecNumber>
    </recommendedName>
</protein>
<evidence type="ECO:0000256" key="2">
    <source>
        <dbReference type="ARBA" id="ARBA00012669"/>
    </source>
</evidence>